<keyword evidence="2" id="KW-1185">Reference proteome</keyword>
<organism evidence="1 2">
    <name type="scientific">Gigaspora margarita</name>
    <dbReference type="NCBI Taxonomy" id="4874"/>
    <lineage>
        <taxon>Eukaryota</taxon>
        <taxon>Fungi</taxon>
        <taxon>Fungi incertae sedis</taxon>
        <taxon>Mucoromycota</taxon>
        <taxon>Glomeromycotina</taxon>
        <taxon>Glomeromycetes</taxon>
        <taxon>Diversisporales</taxon>
        <taxon>Gigasporaceae</taxon>
        <taxon>Gigaspora</taxon>
    </lineage>
</organism>
<comment type="caution">
    <text evidence="1">The sequence shown here is derived from an EMBL/GenBank/DDBJ whole genome shotgun (WGS) entry which is preliminary data.</text>
</comment>
<evidence type="ECO:0000313" key="2">
    <source>
        <dbReference type="Proteomes" id="UP000789901"/>
    </source>
</evidence>
<reference evidence="1 2" key="1">
    <citation type="submission" date="2021-06" db="EMBL/GenBank/DDBJ databases">
        <authorList>
            <person name="Kallberg Y."/>
            <person name="Tangrot J."/>
            <person name="Rosling A."/>
        </authorList>
    </citation>
    <scope>NUCLEOTIDE SEQUENCE [LARGE SCALE GENOMIC DNA]</scope>
    <source>
        <strain evidence="1 2">120-4 pot B 10/14</strain>
    </source>
</reference>
<protein>
    <submittedName>
        <fullName evidence="1">28630_t:CDS:1</fullName>
    </submittedName>
</protein>
<accession>A0ABM8VXM9</accession>
<name>A0ABM8VXM9_GIGMA</name>
<sequence>EVYASDLSVESMDIVLGREGYRSNFDSMDPKTQTIAQNMEYVIENESATLWNISSDDAILTPVYFSVGGHKIFSKHGFTILKKCVVCLIDEDKHLKNVRLQSAWVADNDWFKIYQLTKEGVTN</sequence>
<gene>
    <name evidence="1" type="ORF">GMARGA_LOCUS842</name>
</gene>
<dbReference type="Proteomes" id="UP000789901">
    <property type="component" value="Unassembled WGS sequence"/>
</dbReference>
<feature type="non-terminal residue" evidence="1">
    <location>
        <position position="1"/>
    </location>
</feature>
<dbReference type="EMBL" id="CAJVQB010000168">
    <property type="protein sequence ID" value="CAG8472443.1"/>
    <property type="molecule type" value="Genomic_DNA"/>
</dbReference>
<evidence type="ECO:0000313" key="1">
    <source>
        <dbReference type="EMBL" id="CAG8472443.1"/>
    </source>
</evidence>
<proteinExistence type="predicted"/>